<accession>A0A0A8YCE6</accession>
<sequence>MQWWPRLGSPLLATPKSFLIDLTTSSQSTSSPST</sequence>
<reference evidence="1" key="2">
    <citation type="journal article" date="2015" name="Data Brief">
        <title>Shoot transcriptome of the giant reed, Arundo donax.</title>
        <authorList>
            <person name="Barrero R.A."/>
            <person name="Guerrero F.D."/>
            <person name="Moolhuijzen P."/>
            <person name="Goolsby J.A."/>
            <person name="Tidwell J."/>
            <person name="Bellgard S.E."/>
            <person name="Bellgard M.I."/>
        </authorList>
    </citation>
    <scope>NUCLEOTIDE SEQUENCE</scope>
    <source>
        <tissue evidence="1">Shoot tissue taken approximately 20 cm above the soil surface</tissue>
    </source>
</reference>
<name>A0A0A8YCE6_ARUDO</name>
<organism evidence="1">
    <name type="scientific">Arundo donax</name>
    <name type="common">Giant reed</name>
    <name type="synonym">Donax arundinaceus</name>
    <dbReference type="NCBI Taxonomy" id="35708"/>
    <lineage>
        <taxon>Eukaryota</taxon>
        <taxon>Viridiplantae</taxon>
        <taxon>Streptophyta</taxon>
        <taxon>Embryophyta</taxon>
        <taxon>Tracheophyta</taxon>
        <taxon>Spermatophyta</taxon>
        <taxon>Magnoliopsida</taxon>
        <taxon>Liliopsida</taxon>
        <taxon>Poales</taxon>
        <taxon>Poaceae</taxon>
        <taxon>PACMAD clade</taxon>
        <taxon>Arundinoideae</taxon>
        <taxon>Arundineae</taxon>
        <taxon>Arundo</taxon>
    </lineage>
</organism>
<dbReference type="AlphaFoldDB" id="A0A0A8YCE6"/>
<reference evidence="1" key="1">
    <citation type="submission" date="2014-09" db="EMBL/GenBank/DDBJ databases">
        <authorList>
            <person name="Magalhaes I.L.F."/>
            <person name="Oliveira U."/>
            <person name="Santos F.R."/>
            <person name="Vidigal T.H.D.A."/>
            <person name="Brescovit A.D."/>
            <person name="Santos A.J."/>
        </authorList>
    </citation>
    <scope>NUCLEOTIDE SEQUENCE</scope>
    <source>
        <tissue evidence="1">Shoot tissue taken approximately 20 cm above the soil surface</tissue>
    </source>
</reference>
<evidence type="ECO:0000313" key="1">
    <source>
        <dbReference type="EMBL" id="JAD23123.1"/>
    </source>
</evidence>
<protein>
    <submittedName>
        <fullName evidence="1">Uncharacterized protein</fullName>
    </submittedName>
</protein>
<proteinExistence type="predicted"/>
<dbReference type="EMBL" id="GBRH01274772">
    <property type="protein sequence ID" value="JAD23123.1"/>
    <property type="molecule type" value="Transcribed_RNA"/>
</dbReference>